<dbReference type="OrthoDB" id="414243at2759"/>
<evidence type="ECO:0000256" key="2">
    <source>
        <dbReference type="ARBA" id="ARBA00022613"/>
    </source>
</evidence>
<dbReference type="SFLD" id="SFLDG00363">
    <property type="entry name" value="AMPS_(cytGST):_Alpha-__Mu-__Pi"/>
    <property type="match status" value="1"/>
</dbReference>
<sequence length="207" mass="22984">MPSYKLTYFNGRGRAEIVRFVLLQAGVTYEDNRIEFETWGKMKKSGVAPFSQLPILELGDGTVLSQSGAIARFIAKQNGLAGKDLIEQALVDSIMDSTVDIFNTMAKIYFEKDEGQKATLKKKFIEDTFPTWETNIGKILQQNASGWLVGKALTLADLAVFRLVDELKLSGGDAPTVKSPLLKQHASKVAELPKIAKWLKDRPKSDF</sequence>
<comment type="function">
    <text evidence="3">S-crystallins are structural components of squids and octopi eye lens. Contains relatively little if any GST activity.</text>
</comment>
<dbReference type="PROSITE" id="PS50405">
    <property type="entry name" value="GST_CTER"/>
    <property type="match status" value="1"/>
</dbReference>
<dbReference type="InterPro" id="IPR040079">
    <property type="entry name" value="Glutathione_S-Trfase"/>
</dbReference>
<accession>A0A8J1TE68</accession>
<dbReference type="InterPro" id="IPR036282">
    <property type="entry name" value="Glutathione-S-Trfase_C_sf"/>
</dbReference>
<dbReference type="EMBL" id="CAIIXF020000011">
    <property type="protein sequence ID" value="CAH1798670.1"/>
    <property type="molecule type" value="Genomic_DNA"/>
</dbReference>
<protein>
    <submittedName>
        <fullName evidence="4">Uncharacterized protein</fullName>
    </submittedName>
</protein>
<dbReference type="FunFam" id="3.40.30.10:FF:000035">
    <property type="entry name" value="hematopoietic prostaglandin D synthase"/>
    <property type="match status" value="1"/>
</dbReference>
<dbReference type="Pfam" id="PF02798">
    <property type="entry name" value="GST_N"/>
    <property type="match status" value="1"/>
</dbReference>
<evidence type="ECO:0000256" key="1">
    <source>
        <dbReference type="ARBA" id="ARBA00007409"/>
    </source>
</evidence>
<dbReference type="PROSITE" id="PS50404">
    <property type="entry name" value="GST_NTER"/>
    <property type="match status" value="1"/>
</dbReference>
<dbReference type="PANTHER" id="PTHR11571:SF150">
    <property type="entry name" value="GLUTATHIONE S-TRANSFERASE"/>
    <property type="match status" value="1"/>
</dbReference>
<dbReference type="Proteomes" id="UP000749559">
    <property type="component" value="Unassembled WGS sequence"/>
</dbReference>
<dbReference type="CDD" id="cd03039">
    <property type="entry name" value="GST_N_Sigma_like"/>
    <property type="match status" value="1"/>
</dbReference>
<dbReference type="PANTHER" id="PTHR11571">
    <property type="entry name" value="GLUTATHIONE S-TRANSFERASE"/>
    <property type="match status" value="1"/>
</dbReference>
<reference evidence="4" key="1">
    <citation type="submission" date="2022-03" db="EMBL/GenBank/DDBJ databases">
        <authorList>
            <person name="Martin C."/>
        </authorList>
    </citation>
    <scope>NUCLEOTIDE SEQUENCE</scope>
</reference>
<evidence type="ECO:0000256" key="3">
    <source>
        <dbReference type="ARBA" id="ARBA00049616"/>
    </source>
</evidence>
<dbReference type="AlphaFoldDB" id="A0A8J1TE68"/>
<keyword evidence="2" id="KW-0273">Eye lens protein</keyword>
<dbReference type="FunFam" id="1.20.1050.10:FF:000030">
    <property type="entry name" value="Glutathione S-transferase S1"/>
    <property type="match status" value="1"/>
</dbReference>
<dbReference type="SFLD" id="SFLDS00019">
    <property type="entry name" value="Glutathione_Transferase_(cytos"/>
    <property type="match status" value="1"/>
</dbReference>
<dbReference type="InterPro" id="IPR050213">
    <property type="entry name" value="GST_superfamily"/>
</dbReference>
<dbReference type="Pfam" id="PF14497">
    <property type="entry name" value="GST_C_3"/>
    <property type="match status" value="1"/>
</dbReference>
<comment type="caution">
    <text evidence="4">The sequence shown here is derived from an EMBL/GenBank/DDBJ whole genome shotgun (WGS) entry which is preliminary data.</text>
</comment>
<keyword evidence="5" id="KW-1185">Reference proteome</keyword>
<dbReference type="InterPro" id="IPR004046">
    <property type="entry name" value="GST_C"/>
</dbReference>
<dbReference type="SFLD" id="SFLDG01205">
    <property type="entry name" value="AMPS.1"/>
    <property type="match status" value="1"/>
</dbReference>
<dbReference type="InterPro" id="IPR010987">
    <property type="entry name" value="Glutathione-S-Trfase_C-like"/>
</dbReference>
<evidence type="ECO:0000313" key="5">
    <source>
        <dbReference type="Proteomes" id="UP000749559"/>
    </source>
</evidence>
<dbReference type="Gene3D" id="3.40.30.10">
    <property type="entry name" value="Glutaredoxin"/>
    <property type="match status" value="1"/>
</dbReference>
<dbReference type="SUPFAM" id="SSF47616">
    <property type="entry name" value="GST C-terminal domain-like"/>
    <property type="match status" value="1"/>
</dbReference>
<gene>
    <name evidence="4" type="ORF">OFUS_LOCUS22785</name>
</gene>
<dbReference type="GO" id="GO:0005212">
    <property type="term" value="F:structural constituent of eye lens"/>
    <property type="evidence" value="ECO:0007669"/>
    <property type="project" value="UniProtKB-KW"/>
</dbReference>
<dbReference type="GO" id="GO:0006749">
    <property type="term" value="P:glutathione metabolic process"/>
    <property type="evidence" value="ECO:0007669"/>
    <property type="project" value="TreeGrafter"/>
</dbReference>
<dbReference type="CDD" id="cd03192">
    <property type="entry name" value="GST_C_Sigma_like"/>
    <property type="match status" value="1"/>
</dbReference>
<evidence type="ECO:0000313" key="4">
    <source>
        <dbReference type="EMBL" id="CAH1798670.1"/>
    </source>
</evidence>
<dbReference type="SUPFAM" id="SSF52833">
    <property type="entry name" value="Thioredoxin-like"/>
    <property type="match status" value="1"/>
</dbReference>
<dbReference type="InterPro" id="IPR004045">
    <property type="entry name" value="Glutathione_S-Trfase_N"/>
</dbReference>
<dbReference type="Gene3D" id="1.20.1050.10">
    <property type="match status" value="1"/>
</dbReference>
<organism evidence="4 5">
    <name type="scientific">Owenia fusiformis</name>
    <name type="common">Polychaete worm</name>
    <dbReference type="NCBI Taxonomy" id="6347"/>
    <lineage>
        <taxon>Eukaryota</taxon>
        <taxon>Metazoa</taxon>
        <taxon>Spiralia</taxon>
        <taxon>Lophotrochozoa</taxon>
        <taxon>Annelida</taxon>
        <taxon>Polychaeta</taxon>
        <taxon>Sedentaria</taxon>
        <taxon>Canalipalpata</taxon>
        <taxon>Sabellida</taxon>
        <taxon>Oweniida</taxon>
        <taxon>Oweniidae</taxon>
        <taxon>Owenia</taxon>
    </lineage>
</organism>
<dbReference type="GO" id="GO:0004364">
    <property type="term" value="F:glutathione transferase activity"/>
    <property type="evidence" value="ECO:0007669"/>
    <property type="project" value="TreeGrafter"/>
</dbReference>
<comment type="similarity">
    <text evidence="1">Belongs to the GST superfamily.</text>
</comment>
<dbReference type="InterPro" id="IPR036249">
    <property type="entry name" value="Thioredoxin-like_sf"/>
</dbReference>
<name>A0A8J1TE68_OWEFU</name>
<proteinExistence type="inferred from homology"/>